<keyword evidence="3 6" id="KW-0547">Nucleotide-binding</keyword>
<dbReference type="OMA" id="QEESCHY"/>
<evidence type="ECO:0000259" key="8">
    <source>
        <dbReference type="PROSITE" id="PS50011"/>
    </source>
</evidence>
<dbReference type="PROSITE" id="PS00108">
    <property type="entry name" value="PROTEIN_KINASE_ST"/>
    <property type="match status" value="1"/>
</dbReference>
<dbReference type="EMBL" id="KQ964420">
    <property type="protein sequence ID" value="KXN74777.1"/>
    <property type="molecule type" value="Genomic_DNA"/>
</dbReference>
<name>A0A137PIF7_CONC2</name>
<dbReference type="FunFam" id="3.30.200.20:FF:000315">
    <property type="entry name" value="Calcium-dependent protein kinase 3"/>
    <property type="match status" value="1"/>
</dbReference>
<evidence type="ECO:0000256" key="6">
    <source>
        <dbReference type="PROSITE-ProRule" id="PRU10141"/>
    </source>
</evidence>
<dbReference type="GO" id="GO:0004674">
    <property type="term" value="F:protein serine/threonine kinase activity"/>
    <property type="evidence" value="ECO:0007669"/>
    <property type="project" value="UniProtKB-KW"/>
</dbReference>
<organism evidence="9 10">
    <name type="scientific">Conidiobolus coronatus (strain ATCC 28846 / CBS 209.66 / NRRL 28638)</name>
    <name type="common">Delacroixia coronata</name>
    <dbReference type="NCBI Taxonomy" id="796925"/>
    <lineage>
        <taxon>Eukaryota</taxon>
        <taxon>Fungi</taxon>
        <taxon>Fungi incertae sedis</taxon>
        <taxon>Zoopagomycota</taxon>
        <taxon>Entomophthoromycotina</taxon>
        <taxon>Entomophthoromycetes</taxon>
        <taxon>Entomophthorales</taxon>
        <taxon>Ancylistaceae</taxon>
        <taxon>Conidiobolus</taxon>
    </lineage>
</organism>
<evidence type="ECO:0000256" key="4">
    <source>
        <dbReference type="ARBA" id="ARBA00022777"/>
    </source>
</evidence>
<dbReference type="STRING" id="796925.A0A137PIF7"/>
<keyword evidence="2" id="KW-0808">Transferase</keyword>
<keyword evidence="1 7" id="KW-0723">Serine/threonine-protein kinase</keyword>
<reference evidence="9 10" key="1">
    <citation type="journal article" date="2015" name="Genome Biol. Evol.">
        <title>Phylogenomic analyses indicate that early fungi evolved digesting cell walls of algal ancestors of land plants.</title>
        <authorList>
            <person name="Chang Y."/>
            <person name="Wang S."/>
            <person name="Sekimoto S."/>
            <person name="Aerts A.L."/>
            <person name="Choi C."/>
            <person name="Clum A."/>
            <person name="LaButti K.M."/>
            <person name="Lindquist E.A."/>
            <person name="Yee Ngan C."/>
            <person name="Ohm R.A."/>
            <person name="Salamov A.A."/>
            <person name="Grigoriev I.V."/>
            <person name="Spatafora J.W."/>
            <person name="Berbee M.L."/>
        </authorList>
    </citation>
    <scope>NUCLEOTIDE SEQUENCE [LARGE SCALE GENOMIC DNA]</scope>
    <source>
        <strain evidence="9 10">NRRL 28638</strain>
    </source>
</reference>
<keyword evidence="10" id="KW-1185">Reference proteome</keyword>
<dbReference type="GO" id="GO:0005524">
    <property type="term" value="F:ATP binding"/>
    <property type="evidence" value="ECO:0007669"/>
    <property type="project" value="UniProtKB-UniRule"/>
</dbReference>
<dbReference type="InterPro" id="IPR011009">
    <property type="entry name" value="Kinase-like_dom_sf"/>
</dbReference>
<dbReference type="Proteomes" id="UP000070444">
    <property type="component" value="Unassembled WGS sequence"/>
</dbReference>
<dbReference type="Pfam" id="PF00069">
    <property type="entry name" value="Pkinase"/>
    <property type="match status" value="1"/>
</dbReference>
<keyword evidence="4 9" id="KW-0418">Kinase</keyword>
<dbReference type="Gene3D" id="1.10.510.10">
    <property type="entry name" value="Transferase(Phosphotransferase) domain 1"/>
    <property type="match status" value="1"/>
</dbReference>
<gene>
    <name evidence="9" type="ORF">CONCODRAFT_2098</name>
</gene>
<dbReference type="AlphaFoldDB" id="A0A137PIF7"/>
<dbReference type="PROSITE" id="PS50011">
    <property type="entry name" value="PROTEIN_KINASE_DOM"/>
    <property type="match status" value="1"/>
</dbReference>
<dbReference type="SUPFAM" id="SSF56112">
    <property type="entry name" value="Protein kinase-like (PK-like)"/>
    <property type="match status" value="1"/>
</dbReference>
<sequence length="362" mass="41872">MKSFDEIINLIRHQPECYNKKSLYCFKEVLGAGRYGQVKLAVKEDTKEEVAVKVIHKNHDPSKIDAVKRELNILQQLDHPNVIKLLDWFESKDKYYLVFELARGGELMDKFVYRGKYTEEDVKNFITQILKAVDYCHDRHIVHRDIKPQNLLFKDCEEDTKVILADFGISAVWEHEDVGLTTVCGSYGYCAPEILLKKPYDSSVDLWSIGVTTFVLFSGNMPFDKHEEGSPEWLEDMLAANYNFDGYVWNQISDNAKDFIKALIQPDPRKRLTAKQALKHPFITGKFESDVNLLDFVQKGDETNRVRSRALMKLNAVTAFLECLDKKKKERLKAQENGEKCEMDMKQIEEKMKGITVTNVVI</sequence>
<feature type="binding site" evidence="6">
    <location>
        <position position="53"/>
    </location>
    <ligand>
        <name>ATP</name>
        <dbReference type="ChEBI" id="CHEBI:30616"/>
    </ligand>
</feature>
<feature type="domain" description="Protein kinase" evidence="8">
    <location>
        <begin position="24"/>
        <end position="283"/>
    </location>
</feature>
<dbReference type="InterPro" id="IPR008271">
    <property type="entry name" value="Ser/Thr_kinase_AS"/>
</dbReference>
<evidence type="ECO:0000256" key="3">
    <source>
        <dbReference type="ARBA" id="ARBA00022741"/>
    </source>
</evidence>
<evidence type="ECO:0000313" key="10">
    <source>
        <dbReference type="Proteomes" id="UP000070444"/>
    </source>
</evidence>
<dbReference type="InterPro" id="IPR000719">
    <property type="entry name" value="Prot_kinase_dom"/>
</dbReference>
<protein>
    <submittedName>
        <fullName evidence="9">Pkinase-domain-containing protein</fullName>
    </submittedName>
</protein>
<comment type="similarity">
    <text evidence="7">Belongs to the protein kinase superfamily.</text>
</comment>
<evidence type="ECO:0000313" key="9">
    <source>
        <dbReference type="EMBL" id="KXN74777.1"/>
    </source>
</evidence>
<evidence type="ECO:0000256" key="1">
    <source>
        <dbReference type="ARBA" id="ARBA00022527"/>
    </source>
</evidence>
<evidence type="ECO:0000256" key="2">
    <source>
        <dbReference type="ARBA" id="ARBA00022679"/>
    </source>
</evidence>
<dbReference type="PROSITE" id="PS00107">
    <property type="entry name" value="PROTEIN_KINASE_ATP"/>
    <property type="match status" value="1"/>
</dbReference>
<accession>A0A137PIF7</accession>
<dbReference type="OrthoDB" id="40902at2759"/>
<evidence type="ECO:0000256" key="7">
    <source>
        <dbReference type="RuleBase" id="RU000304"/>
    </source>
</evidence>
<proteinExistence type="inferred from homology"/>
<dbReference type="SMART" id="SM00220">
    <property type="entry name" value="S_TKc"/>
    <property type="match status" value="1"/>
</dbReference>
<dbReference type="FunFam" id="1.10.510.10:FF:000571">
    <property type="entry name" value="Maternal embryonic leucine zipper kinase"/>
    <property type="match status" value="1"/>
</dbReference>
<dbReference type="InterPro" id="IPR017441">
    <property type="entry name" value="Protein_kinase_ATP_BS"/>
</dbReference>
<dbReference type="PANTHER" id="PTHR24347">
    <property type="entry name" value="SERINE/THREONINE-PROTEIN KINASE"/>
    <property type="match status" value="1"/>
</dbReference>
<dbReference type="CDD" id="cd05117">
    <property type="entry name" value="STKc_CAMK"/>
    <property type="match status" value="1"/>
</dbReference>
<keyword evidence="5 6" id="KW-0067">ATP-binding</keyword>
<evidence type="ECO:0000256" key="5">
    <source>
        <dbReference type="ARBA" id="ARBA00022840"/>
    </source>
</evidence>